<dbReference type="InterPro" id="IPR001223">
    <property type="entry name" value="Glyco_hydro18_cat"/>
</dbReference>
<dbReference type="PANTHER" id="PTHR11177">
    <property type="entry name" value="CHITINASE"/>
    <property type="match status" value="1"/>
</dbReference>
<dbReference type="GO" id="GO:0005975">
    <property type="term" value="P:carbohydrate metabolic process"/>
    <property type="evidence" value="ECO:0007669"/>
    <property type="project" value="InterPro"/>
</dbReference>
<feature type="domain" description="GH18" evidence="2">
    <location>
        <begin position="441"/>
        <end position="694"/>
    </location>
</feature>
<keyword evidence="4" id="KW-1185">Reference proteome</keyword>
<dbReference type="InterPro" id="IPR017853">
    <property type="entry name" value="GH"/>
</dbReference>
<feature type="compositionally biased region" description="Polar residues" evidence="1">
    <location>
        <begin position="287"/>
        <end position="303"/>
    </location>
</feature>
<reference evidence="3" key="2">
    <citation type="submission" date="2021-09" db="EMBL/GenBank/DDBJ databases">
        <authorList>
            <person name="Jia N."/>
            <person name="Wang J."/>
            <person name="Shi W."/>
            <person name="Du L."/>
            <person name="Sun Y."/>
            <person name="Zhan W."/>
            <person name="Jiang J."/>
            <person name="Wang Q."/>
            <person name="Zhang B."/>
            <person name="Ji P."/>
            <person name="Sakyi L.B."/>
            <person name="Cui X."/>
            <person name="Yuan T."/>
            <person name="Jiang B."/>
            <person name="Yang W."/>
            <person name="Lam T.T.-Y."/>
            <person name="Chang Q."/>
            <person name="Ding S."/>
            <person name="Wang X."/>
            <person name="Zhu J."/>
            <person name="Ruan X."/>
            <person name="Zhao L."/>
            <person name="Wei J."/>
            <person name="Que T."/>
            <person name="Du C."/>
            <person name="Cheng J."/>
            <person name="Dai P."/>
            <person name="Han X."/>
            <person name="Huang E."/>
            <person name="Gao Y."/>
            <person name="Liu J."/>
            <person name="Shao H."/>
            <person name="Ye R."/>
            <person name="Li L."/>
            <person name="Wei W."/>
            <person name="Wang X."/>
            <person name="Wang C."/>
            <person name="Huo Q."/>
            <person name="Li W."/>
            <person name="Guo W."/>
            <person name="Chen H."/>
            <person name="Chen S."/>
            <person name="Zhou L."/>
            <person name="Zhou L."/>
            <person name="Ni X."/>
            <person name="Tian J."/>
            <person name="Zhou Y."/>
            <person name="Sheng Y."/>
            <person name="Liu T."/>
            <person name="Pan Y."/>
            <person name="Xia L."/>
            <person name="Li J."/>
            <person name="Zhao F."/>
            <person name="Cao W."/>
        </authorList>
    </citation>
    <scope>NUCLEOTIDE SEQUENCE</scope>
    <source>
        <strain evidence="3">Rsan-2018</strain>
        <tissue evidence="3">Larvae</tissue>
    </source>
</reference>
<proteinExistence type="predicted"/>
<name>A0A9D4STN3_RHISA</name>
<dbReference type="Gene3D" id="3.20.20.80">
    <property type="entry name" value="Glycosidases"/>
    <property type="match status" value="1"/>
</dbReference>
<dbReference type="PROSITE" id="PS51910">
    <property type="entry name" value="GH18_2"/>
    <property type="match status" value="1"/>
</dbReference>
<evidence type="ECO:0000259" key="2">
    <source>
        <dbReference type="PROSITE" id="PS51910"/>
    </source>
</evidence>
<dbReference type="EMBL" id="JABSTV010001252">
    <property type="protein sequence ID" value="KAH7946817.1"/>
    <property type="molecule type" value="Genomic_DNA"/>
</dbReference>
<dbReference type="PANTHER" id="PTHR11177:SF317">
    <property type="entry name" value="CHITINASE 12-RELATED"/>
    <property type="match status" value="1"/>
</dbReference>
<feature type="compositionally biased region" description="Polar residues" evidence="1">
    <location>
        <begin position="110"/>
        <end position="119"/>
    </location>
</feature>
<comment type="caution">
    <text evidence="3">The sequence shown here is derived from an EMBL/GenBank/DDBJ whole genome shotgun (WGS) entry which is preliminary data.</text>
</comment>
<gene>
    <name evidence="3" type="ORF">HPB52_004439</name>
</gene>
<dbReference type="Pfam" id="PF00704">
    <property type="entry name" value="Glyco_hydro_18"/>
    <property type="match status" value="1"/>
</dbReference>
<dbReference type="GO" id="GO:0006032">
    <property type="term" value="P:chitin catabolic process"/>
    <property type="evidence" value="ECO:0007669"/>
    <property type="project" value="TreeGrafter"/>
</dbReference>
<dbReference type="AlphaFoldDB" id="A0A9D4STN3"/>
<dbReference type="GO" id="GO:0004568">
    <property type="term" value="F:chitinase activity"/>
    <property type="evidence" value="ECO:0007669"/>
    <property type="project" value="TreeGrafter"/>
</dbReference>
<dbReference type="GO" id="GO:0005576">
    <property type="term" value="C:extracellular region"/>
    <property type="evidence" value="ECO:0007669"/>
    <property type="project" value="TreeGrafter"/>
</dbReference>
<evidence type="ECO:0000313" key="4">
    <source>
        <dbReference type="Proteomes" id="UP000821837"/>
    </source>
</evidence>
<dbReference type="InterPro" id="IPR050314">
    <property type="entry name" value="Glycosyl_Hydrlase_18"/>
</dbReference>
<dbReference type="GO" id="GO:0008061">
    <property type="term" value="F:chitin binding"/>
    <property type="evidence" value="ECO:0007669"/>
    <property type="project" value="TreeGrafter"/>
</dbReference>
<feature type="compositionally biased region" description="Polar residues" evidence="1">
    <location>
        <begin position="257"/>
        <end position="276"/>
    </location>
</feature>
<protein>
    <recommendedName>
        <fullName evidence="2">GH18 domain-containing protein</fullName>
    </recommendedName>
</protein>
<dbReference type="Proteomes" id="UP000821837">
    <property type="component" value="Chromosome 6"/>
</dbReference>
<dbReference type="VEuPathDB" id="VectorBase:RSAN_039224"/>
<sequence length="694" mass="76319">MDSSKDGSPLLSGPDRPRRASKSSGARNQSPPSPWSPTATAKHLGEVPNAIRSTSRGMPEQESYVTNHGSSPTLHQKWRKLSDAHSHISETAGSYRRRRLSLPSRVMSKGQGTRESAFTSYGLGTPPQGQHRPRAQSVAEDDRKNVTLPRAAARRRSTHDLYPGMNDDASSERIMSNGALTTVTDKYESHARAPRKVGRNVTDVERRQRMRVFVLSKNRRSLSAPSPPIDSFTDIPPVELILFEPPRPPTSEEQRPDQSMTPLTPSPPRSTNQAWPLTSVRKDDTHTPTQSSSTRALQPSISPTGLDEPHASPEAPAAADSITYGQIWVLCGVVASTLVLPLAIVILSYLSTPARYMSSIPTGPSGAATNSATTTSSSTTMTAVPTYTFPVPQSQPTIDPWHGVPLNCRQVSPINPMSNSVKPQNSPSLSPSRRSNIFCLYNNSGYYKGGIFDFLPQNIPFSHCQNIVYWSFGIRDGVPISRDEAFERKYGLEKLSDIANKSGFPDVKLLLTVGGYSEDYAQLSLLGGDSAALSRFVQRTMALMTSYRLHGVVIHWLEGEPMCQRSAADDAQALTKVFLSLRRIFRLNTFSGQLAAIVPRGSPSRNSIVYAVVNIVDFVFMDTTDMRHKPVLRSVFNAVSSNFTARCALLVDLDFDNYARQSESSFADYWFIQYVYKALNGTALTFPTDTLDPC</sequence>
<evidence type="ECO:0000256" key="1">
    <source>
        <dbReference type="SAM" id="MobiDB-lite"/>
    </source>
</evidence>
<feature type="region of interest" description="Disordered" evidence="1">
    <location>
        <begin position="1"/>
        <end position="143"/>
    </location>
</feature>
<organism evidence="3 4">
    <name type="scientific">Rhipicephalus sanguineus</name>
    <name type="common">Brown dog tick</name>
    <name type="synonym">Ixodes sanguineus</name>
    <dbReference type="NCBI Taxonomy" id="34632"/>
    <lineage>
        <taxon>Eukaryota</taxon>
        <taxon>Metazoa</taxon>
        <taxon>Ecdysozoa</taxon>
        <taxon>Arthropoda</taxon>
        <taxon>Chelicerata</taxon>
        <taxon>Arachnida</taxon>
        <taxon>Acari</taxon>
        <taxon>Parasitiformes</taxon>
        <taxon>Ixodida</taxon>
        <taxon>Ixodoidea</taxon>
        <taxon>Ixodidae</taxon>
        <taxon>Rhipicephalinae</taxon>
        <taxon>Rhipicephalus</taxon>
        <taxon>Rhipicephalus</taxon>
    </lineage>
</organism>
<feature type="compositionally biased region" description="Polar residues" evidence="1">
    <location>
        <begin position="63"/>
        <end position="74"/>
    </location>
</feature>
<dbReference type="SUPFAM" id="SSF51445">
    <property type="entry name" value="(Trans)glycosidases"/>
    <property type="match status" value="1"/>
</dbReference>
<accession>A0A9D4STN3</accession>
<reference evidence="3" key="1">
    <citation type="journal article" date="2020" name="Cell">
        <title>Large-Scale Comparative Analyses of Tick Genomes Elucidate Their Genetic Diversity and Vector Capacities.</title>
        <authorList>
            <consortium name="Tick Genome and Microbiome Consortium (TIGMIC)"/>
            <person name="Jia N."/>
            <person name="Wang J."/>
            <person name="Shi W."/>
            <person name="Du L."/>
            <person name="Sun Y."/>
            <person name="Zhan W."/>
            <person name="Jiang J.F."/>
            <person name="Wang Q."/>
            <person name="Zhang B."/>
            <person name="Ji P."/>
            <person name="Bell-Sakyi L."/>
            <person name="Cui X.M."/>
            <person name="Yuan T.T."/>
            <person name="Jiang B.G."/>
            <person name="Yang W.F."/>
            <person name="Lam T.T."/>
            <person name="Chang Q.C."/>
            <person name="Ding S.J."/>
            <person name="Wang X.J."/>
            <person name="Zhu J.G."/>
            <person name="Ruan X.D."/>
            <person name="Zhao L."/>
            <person name="Wei J.T."/>
            <person name="Ye R.Z."/>
            <person name="Que T.C."/>
            <person name="Du C.H."/>
            <person name="Zhou Y.H."/>
            <person name="Cheng J.X."/>
            <person name="Dai P.F."/>
            <person name="Guo W.B."/>
            <person name="Han X.H."/>
            <person name="Huang E.J."/>
            <person name="Li L.F."/>
            <person name="Wei W."/>
            <person name="Gao Y.C."/>
            <person name="Liu J.Z."/>
            <person name="Shao H.Z."/>
            <person name="Wang X."/>
            <person name="Wang C.C."/>
            <person name="Yang T.C."/>
            <person name="Huo Q.B."/>
            <person name="Li W."/>
            <person name="Chen H.Y."/>
            <person name="Chen S.E."/>
            <person name="Zhou L.G."/>
            <person name="Ni X.B."/>
            <person name="Tian J.H."/>
            <person name="Sheng Y."/>
            <person name="Liu T."/>
            <person name="Pan Y.S."/>
            <person name="Xia L.Y."/>
            <person name="Li J."/>
            <person name="Zhao F."/>
            <person name="Cao W.C."/>
        </authorList>
    </citation>
    <scope>NUCLEOTIDE SEQUENCE</scope>
    <source>
        <strain evidence="3">Rsan-2018</strain>
    </source>
</reference>
<feature type="region of interest" description="Disordered" evidence="1">
    <location>
        <begin position="241"/>
        <end position="317"/>
    </location>
</feature>
<evidence type="ECO:0000313" key="3">
    <source>
        <dbReference type="EMBL" id="KAH7946817.1"/>
    </source>
</evidence>